<dbReference type="PANTHER" id="PTHR24171">
    <property type="entry name" value="ANKYRIN REPEAT DOMAIN-CONTAINING PROTEIN 39-RELATED"/>
    <property type="match status" value="1"/>
</dbReference>
<dbReference type="Gene3D" id="1.25.40.20">
    <property type="entry name" value="Ankyrin repeat-containing domain"/>
    <property type="match status" value="2"/>
</dbReference>
<gene>
    <name evidence="4" type="ORF">TRIADDRAFT_55756</name>
</gene>
<name>B3RVS3_TRIAD</name>
<organism evidence="4 5">
    <name type="scientific">Trichoplax adhaerens</name>
    <name type="common">Trichoplax reptans</name>
    <dbReference type="NCBI Taxonomy" id="10228"/>
    <lineage>
        <taxon>Eukaryota</taxon>
        <taxon>Metazoa</taxon>
        <taxon>Placozoa</taxon>
        <taxon>Uniplacotomia</taxon>
        <taxon>Trichoplacea</taxon>
        <taxon>Trichoplacidae</taxon>
        <taxon>Trichoplax</taxon>
    </lineage>
</organism>
<dbReference type="OrthoDB" id="8197096at2759"/>
<dbReference type="RefSeq" id="XP_002112081.1">
    <property type="nucleotide sequence ID" value="XM_002112045.1"/>
</dbReference>
<evidence type="ECO:0000256" key="1">
    <source>
        <dbReference type="ARBA" id="ARBA00022737"/>
    </source>
</evidence>
<dbReference type="PRINTS" id="PR01415">
    <property type="entry name" value="ANKYRIN"/>
</dbReference>
<dbReference type="eggNOG" id="KOG4177">
    <property type="taxonomic scope" value="Eukaryota"/>
</dbReference>
<proteinExistence type="predicted"/>
<accession>B3RVS3</accession>
<dbReference type="PROSITE" id="PS50088">
    <property type="entry name" value="ANK_REPEAT"/>
    <property type="match status" value="2"/>
</dbReference>
<dbReference type="CTD" id="6753294"/>
<dbReference type="Pfam" id="PF12796">
    <property type="entry name" value="Ank_2"/>
    <property type="match status" value="1"/>
</dbReference>
<keyword evidence="5" id="KW-1185">Reference proteome</keyword>
<dbReference type="KEGG" id="tad:TRIADDRAFT_55756"/>
<dbReference type="SUPFAM" id="SSF48403">
    <property type="entry name" value="Ankyrin repeat"/>
    <property type="match status" value="1"/>
</dbReference>
<dbReference type="PROSITE" id="PS50297">
    <property type="entry name" value="ANK_REP_REGION"/>
    <property type="match status" value="2"/>
</dbReference>
<feature type="repeat" description="ANK" evidence="3">
    <location>
        <begin position="23"/>
        <end position="55"/>
    </location>
</feature>
<evidence type="ECO:0000313" key="4">
    <source>
        <dbReference type="EMBL" id="EDV26048.1"/>
    </source>
</evidence>
<dbReference type="OMA" id="ANHAGWT"/>
<dbReference type="GeneID" id="6753294"/>
<dbReference type="InterPro" id="IPR002110">
    <property type="entry name" value="Ankyrin_rpt"/>
</dbReference>
<reference evidence="4 5" key="1">
    <citation type="journal article" date="2008" name="Nature">
        <title>The Trichoplax genome and the nature of placozoans.</title>
        <authorList>
            <person name="Srivastava M."/>
            <person name="Begovic E."/>
            <person name="Chapman J."/>
            <person name="Putnam N.H."/>
            <person name="Hellsten U."/>
            <person name="Kawashima T."/>
            <person name="Kuo A."/>
            <person name="Mitros T."/>
            <person name="Salamov A."/>
            <person name="Carpenter M.L."/>
            <person name="Signorovitch A.Y."/>
            <person name="Moreno M.A."/>
            <person name="Kamm K."/>
            <person name="Grimwood J."/>
            <person name="Schmutz J."/>
            <person name="Shapiro H."/>
            <person name="Grigoriev I.V."/>
            <person name="Buss L.W."/>
            <person name="Schierwater B."/>
            <person name="Dellaporta S.L."/>
            <person name="Rokhsar D.S."/>
        </authorList>
    </citation>
    <scope>NUCLEOTIDE SEQUENCE [LARGE SCALE GENOMIC DNA]</scope>
    <source>
        <strain evidence="4 5">Grell-BS-1999</strain>
    </source>
</reference>
<dbReference type="InterPro" id="IPR036770">
    <property type="entry name" value="Ankyrin_rpt-contain_sf"/>
</dbReference>
<dbReference type="PhylomeDB" id="B3RVS3"/>
<keyword evidence="2 3" id="KW-0040">ANK repeat</keyword>
<dbReference type="EMBL" id="DS985244">
    <property type="protein sequence ID" value="EDV26048.1"/>
    <property type="molecule type" value="Genomic_DNA"/>
</dbReference>
<dbReference type="InParanoid" id="B3RVS3"/>
<dbReference type="Proteomes" id="UP000009022">
    <property type="component" value="Unassembled WGS sequence"/>
</dbReference>
<dbReference type="STRING" id="10228.B3RVS3"/>
<evidence type="ECO:0000256" key="3">
    <source>
        <dbReference type="PROSITE-ProRule" id="PRU00023"/>
    </source>
</evidence>
<feature type="repeat" description="ANK" evidence="3">
    <location>
        <begin position="56"/>
        <end position="82"/>
    </location>
</feature>
<sequence>MGYNNIVVILADRGANLNINSKLGFTPLHYACKEGQFQCAKTLIEKGADVNAMSSIGFTPLYVAAQGNFVDIVKLLLKHGADHRRPLRVGRFIPLHVAQKQGHENVVRILSEAN</sequence>
<evidence type="ECO:0000313" key="5">
    <source>
        <dbReference type="Proteomes" id="UP000009022"/>
    </source>
</evidence>
<keyword evidence="1" id="KW-0677">Repeat</keyword>
<evidence type="ECO:0000256" key="2">
    <source>
        <dbReference type="ARBA" id="ARBA00023043"/>
    </source>
</evidence>
<dbReference type="HOGENOM" id="CLU_000134_18_9_1"/>
<dbReference type="AlphaFoldDB" id="B3RVS3"/>
<protein>
    <submittedName>
        <fullName evidence="4">Uncharacterized protein</fullName>
    </submittedName>
</protein>
<dbReference type="SMART" id="SM00248">
    <property type="entry name" value="ANK"/>
    <property type="match status" value="2"/>
</dbReference>